<dbReference type="Gene3D" id="3.30.70.270">
    <property type="match status" value="1"/>
</dbReference>
<dbReference type="SMART" id="SM00267">
    <property type="entry name" value="GGDEF"/>
    <property type="match status" value="1"/>
</dbReference>
<protein>
    <recommendedName>
        <fullName evidence="1">diguanylate cyclase</fullName>
        <ecNumber evidence="1">2.7.7.65</ecNumber>
    </recommendedName>
</protein>
<accession>H9UH46</accession>
<name>H9UH46_SPIAZ</name>
<feature type="transmembrane region" description="Helical" evidence="3">
    <location>
        <begin position="68"/>
        <end position="87"/>
    </location>
</feature>
<feature type="transmembrane region" description="Helical" evidence="3">
    <location>
        <begin position="6"/>
        <end position="23"/>
    </location>
</feature>
<dbReference type="GO" id="GO:0052621">
    <property type="term" value="F:diguanylate cyclase activity"/>
    <property type="evidence" value="ECO:0007669"/>
    <property type="project" value="UniProtKB-EC"/>
</dbReference>
<feature type="transmembrane region" description="Helical" evidence="3">
    <location>
        <begin position="94"/>
        <end position="114"/>
    </location>
</feature>
<dbReference type="SUPFAM" id="SSF55073">
    <property type="entry name" value="Nucleotide cyclase"/>
    <property type="match status" value="1"/>
</dbReference>
<reference evidence="6" key="1">
    <citation type="journal article" date="2013" name="Stand. Genomic Sci.">
        <title>Complete genome sequence of the halophilic bacterium Spirochaeta africana type strain (Z-7692(T)) from the alkaline Lake Magadi in the East African Rift.</title>
        <authorList>
            <person name="Liolos K."/>
            <person name="Abt B."/>
            <person name="Scheuner C."/>
            <person name="Teshima H."/>
            <person name="Held B."/>
            <person name="Lapidus A."/>
            <person name="Nolan M."/>
            <person name="Lucas S."/>
            <person name="Deshpande S."/>
            <person name="Cheng J.F."/>
            <person name="Tapia R."/>
            <person name="Goodwin L.A."/>
            <person name="Pitluck S."/>
            <person name="Pagani I."/>
            <person name="Ivanova N."/>
            <person name="Mavromatis K."/>
            <person name="Mikhailova N."/>
            <person name="Huntemann M."/>
            <person name="Pati A."/>
            <person name="Chen A."/>
            <person name="Palaniappan K."/>
            <person name="Land M."/>
            <person name="Rohde M."/>
            <person name="Tindall B.J."/>
            <person name="Detter J.C."/>
            <person name="Goker M."/>
            <person name="Bristow J."/>
            <person name="Eisen J.A."/>
            <person name="Markowitz V."/>
            <person name="Hugenholtz P."/>
            <person name="Woyke T."/>
            <person name="Klenk H.P."/>
            <person name="Kyrpides N.C."/>
        </authorList>
    </citation>
    <scope>NUCLEOTIDE SEQUENCE</scope>
    <source>
        <strain evidence="6">ATCC 700263 / DSM 8902 / Z-7692</strain>
    </source>
</reference>
<keyword evidence="3" id="KW-1133">Transmembrane helix</keyword>
<dbReference type="STRING" id="889378.Spiaf_0744"/>
<dbReference type="RefSeq" id="WP_014454836.1">
    <property type="nucleotide sequence ID" value="NC_017098.1"/>
</dbReference>
<dbReference type="InterPro" id="IPR029787">
    <property type="entry name" value="Nucleotide_cyclase"/>
</dbReference>
<comment type="catalytic activity">
    <reaction evidence="2">
        <text>2 GTP = 3',3'-c-di-GMP + 2 diphosphate</text>
        <dbReference type="Rhea" id="RHEA:24898"/>
        <dbReference type="ChEBI" id="CHEBI:33019"/>
        <dbReference type="ChEBI" id="CHEBI:37565"/>
        <dbReference type="ChEBI" id="CHEBI:58805"/>
        <dbReference type="EC" id="2.7.7.65"/>
    </reaction>
</comment>
<dbReference type="CDD" id="cd01949">
    <property type="entry name" value="GGDEF"/>
    <property type="match status" value="1"/>
</dbReference>
<dbReference type="InterPro" id="IPR043128">
    <property type="entry name" value="Rev_trsase/Diguanyl_cyclase"/>
</dbReference>
<evidence type="ECO:0000256" key="2">
    <source>
        <dbReference type="ARBA" id="ARBA00034247"/>
    </source>
</evidence>
<sequence>MHWFASINFLSALLLILLAWVSWGRRDRIAAGAFCALMIAMAVYSAGLGFESLSRTLTAAWIWSRVQYAAIPFIPSLILLIVLLFIGSRLAQPAVRAVLLLCFGFSLLIMIAHWSSPLHGFYYRDIQLAAHETISYLRFQPGGLYMAFYAYYIGISALCLLLLTRQVLLQEGTFRIQASMVLLGVATPLAFTLVSGFGLTPPGLDIIPAAFSLGALPLGYGLLNRGLLDIRPVAMRTVFHAIPSGCLIVDAERRLLEYNQAALRMFPVLTDFQTGDPIQALYETLPQLADTLEKLTQPDQWGLWQDGHRSFYRVQLTRLHHFRSLTGYLILFQDVTQQVHVEKALRIRAERDGLTNVLNRRSFDEQLPVILHEASWEKRDVSLVMFDIDHFKNLNDTHGHQTGDNMLKDTARVVSDCLRQGDIIARYGGEEFAVILPGSPLAAAAEIAERMRAAVERTLDITISLGVAASTRLETLDSENLIERADLALYAAKHNGRNRVEHWTPQA</sequence>
<dbReference type="PROSITE" id="PS50887">
    <property type="entry name" value="GGDEF"/>
    <property type="match status" value="1"/>
</dbReference>
<dbReference type="Gene3D" id="3.30.450.20">
    <property type="entry name" value="PAS domain"/>
    <property type="match status" value="1"/>
</dbReference>
<dbReference type="InterPro" id="IPR050469">
    <property type="entry name" value="Diguanylate_Cyclase"/>
</dbReference>
<gene>
    <name evidence="5" type="ordered locus">Spiaf_0744</name>
</gene>
<dbReference type="InterPro" id="IPR000160">
    <property type="entry name" value="GGDEF_dom"/>
</dbReference>
<keyword evidence="3" id="KW-0472">Membrane</keyword>
<dbReference type="eggNOG" id="COG3706">
    <property type="taxonomic scope" value="Bacteria"/>
</dbReference>
<evidence type="ECO:0000313" key="6">
    <source>
        <dbReference type="Proteomes" id="UP000007383"/>
    </source>
</evidence>
<feature type="transmembrane region" description="Helical" evidence="3">
    <location>
        <begin position="180"/>
        <end position="200"/>
    </location>
</feature>
<dbReference type="OrthoDB" id="9779586at2"/>
<keyword evidence="6" id="KW-1185">Reference proteome</keyword>
<dbReference type="PANTHER" id="PTHR45138:SF9">
    <property type="entry name" value="DIGUANYLATE CYCLASE DGCM-RELATED"/>
    <property type="match status" value="1"/>
</dbReference>
<feature type="transmembrane region" description="Helical" evidence="3">
    <location>
        <begin position="206"/>
        <end position="223"/>
    </location>
</feature>
<dbReference type="Proteomes" id="UP000007383">
    <property type="component" value="Chromosome"/>
</dbReference>
<dbReference type="PANTHER" id="PTHR45138">
    <property type="entry name" value="REGULATORY COMPONENTS OF SENSORY TRANSDUCTION SYSTEM"/>
    <property type="match status" value="1"/>
</dbReference>
<dbReference type="InterPro" id="IPR000014">
    <property type="entry name" value="PAS"/>
</dbReference>
<dbReference type="NCBIfam" id="TIGR00254">
    <property type="entry name" value="GGDEF"/>
    <property type="match status" value="1"/>
</dbReference>
<evidence type="ECO:0000259" key="4">
    <source>
        <dbReference type="PROSITE" id="PS50887"/>
    </source>
</evidence>
<dbReference type="FunFam" id="3.30.70.270:FF:000001">
    <property type="entry name" value="Diguanylate cyclase domain protein"/>
    <property type="match status" value="1"/>
</dbReference>
<proteinExistence type="predicted"/>
<evidence type="ECO:0000256" key="1">
    <source>
        <dbReference type="ARBA" id="ARBA00012528"/>
    </source>
</evidence>
<dbReference type="KEGG" id="sfc:Spiaf_0744"/>
<feature type="domain" description="GGDEF" evidence="4">
    <location>
        <begin position="379"/>
        <end position="505"/>
    </location>
</feature>
<dbReference type="InterPro" id="IPR035965">
    <property type="entry name" value="PAS-like_dom_sf"/>
</dbReference>
<dbReference type="HOGENOM" id="CLU_025182_2_0_12"/>
<evidence type="ECO:0000313" key="5">
    <source>
        <dbReference type="EMBL" id="AFG36839.1"/>
    </source>
</evidence>
<dbReference type="EMBL" id="CP003282">
    <property type="protein sequence ID" value="AFG36839.1"/>
    <property type="molecule type" value="Genomic_DNA"/>
</dbReference>
<feature type="transmembrane region" description="Helical" evidence="3">
    <location>
        <begin position="149"/>
        <end position="168"/>
    </location>
</feature>
<dbReference type="Pfam" id="PF13188">
    <property type="entry name" value="PAS_8"/>
    <property type="match status" value="1"/>
</dbReference>
<dbReference type="Pfam" id="PF00990">
    <property type="entry name" value="GGDEF"/>
    <property type="match status" value="1"/>
</dbReference>
<dbReference type="SUPFAM" id="SSF55785">
    <property type="entry name" value="PYP-like sensor domain (PAS domain)"/>
    <property type="match status" value="1"/>
</dbReference>
<organism evidence="5 6">
    <name type="scientific">Spirochaeta africana (strain ATCC 700263 / DSM 8902 / Z-7692)</name>
    <dbReference type="NCBI Taxonomy" id="889378"/>
    <lineage>
        <taxon>Bacteria</taxon>
        <taxon>Pseudomonadati</taxon>
        <taxon>Spirochaetota</taxon>
        <taxon>Spirochaetia</taxon>
        <taxon>Spirochaetales</taxon>
        <taxon>Spirochaetaceae</taxon>
        <taxon>Spirochaeta</taxon>
    </lineage>
</organism>
<dbReference type="EC" id="2.7.7.65" evidence="1"/>
<dbReference type="AlphaFoldDB" id="H9UH46"/>
<keyword evidence="3" id="KW-0812">Transmembrane</keyword>
<feature type="transmembrane region" description="Helical" evidence="3">
    <location>
        <begin position="30"/>
        <end position="48"/>
    </location>
</feature>
<dbReference type="Pfam" id="PF16927">
    <property type="entry name" value="HisKA_7TM"/>
    <property type="match status" value="1"/>
</dbReference>
<dbReference type="PATRIC" id="fig|889378.3.peg.750"/>
<evidence type="ECO:0000256" key="3">
    <source>
        <dbReference type="SAM" id="Phobius"/>
    </source>
</evidence>
<dbReference type="InterPro" id="IPR031621">
    <property type="entry name" value="HisKA_7TM"/>
</dbReference>